<dbReference type="Pfam" id="PF11307">
    <property type="entry name" value="DUF3109"/>
    <property type="match status" value="1"/>
</dbReference>
<evidence type="ECO:0000256" key="2">
    <source>
        <dbReference type="SAM" id="MobiDB-lite"/>
    </source>
</evidence>
<evidence type="ECO:0000313" key="3">
    <source>
        <dbReference type="EMBL" id="GAA2481271.1"/>
    </source>
</evidence>
<accession>A0ABN3LBR8</accession>
<feature type="compositionally biased region" description="Basic residues" evidence="2">
    <location>
        <begin position="1"/>
        <end position="14"/>
    </location>
</feature>
<sequence length="334" mass="36554">MPKTKKAKPAKKHEKSPVPPLPGVSDEKGLDFPRAWVEFPDPADDEQVFRCDLTWLTSRWTCVFGSGCQGIQAGRAADGCCTLGAHFSDEDDEQRVASHVARLTPELWQFHAEGTSADGWVQLDEDGERQTRRWEGSCVFQNRPGFAGGAGCALHILALREGREPLETKPDVCWQLPVRRTYDWIDRPDDTRVLQISIGEYDRRGWGPGGHDLHWWCTSATSAHGAGEPVYVTYRPELTELMGKDAYDVLVELCEARLASQLPLVAPHPADPAVPVATRPADPAVPVATRPADPVPQRPADPAVPVATRPADPVPQRPADPAVPVATRPADPVD</sequence>
<protein>
    <recommendedName>
        <fullName evidence="5">DUF3109 family protein</fullName>
    </recommendedName>
</protein>
<dbReference type="EMBL" id="BAAASR010000004">
    <property type="protein sequence ID" value="GAA2481271.1"/>
    <property type="molecule type" value="Genomic_DNA"/>
</dbReference>
<dbReference type="Proteomes" id="UP001499942">
    <property type="component" value="Unassembled WGS sequence"/>
</dbReference>
<reference evidence="3 4" key="1">
    <citation type="journal article" date="2019" name="Int. J. Syst. Evol. Microbiol.">
        <title>The Global Catalogue of Microorganisms (GCM) 10K type strain sequencing project: providing services to taxonomists for standard genome sequencing and annotation.</title>
        <authorList>
            <consortium name="The Broad Institute Genomics Platform"/>
            <consortium name="The Broad Institute Genome Sequencing Center for Infectious Disease"/>
            <person name="Wu L."/>
            <person name="Ma J."/>
        </authorList>
    </citation>
    <scope>NUCLEOTIDE SEQUENCE [LARGE SCALE GENOMIC DNA]</scope>
    <source>
        <strain evidence="3 4">JCM 5062</strain>
    </source>
</reference>
<dbReference type="InterPro" id="IPR021458">
    <property type="entry name" value="Rv0495c"/>
</dbReference>
<name>A0ABN3LBR8_9ACTN</name>
<keyword evidence="4" id="KW-1185">Reference proteome</keyword>
<evidence type="ECO:0000256" key="1">
    <source>
        <dbReference type="ARBA" id="ARBA00093770"/>
    </source>
</evidence>
<proteinExistence type="inferred from homology"/>
<evidence type="ECO:0008006" key="5">
    <source>
        <dbReference type="Google" id="ProtNLM"/>
    </source>
</evidence>
<feature type="region of interest" description="Disordered" evidence="2">
    <location>
        <begin position="273"/>
        <end position="334"/>
    </location>
</feature>
<organism evidence="3 4">
    <name type="scientific">Streptomyces gobitricini</name>
    <dbReference type="NCBI Taxonomy" id="68211"/>
    <lineage>
        <taxon>Bacteria</taxon>
        <taxon>Bacillati</taxon>
        <taxon>Actinomycetota</taxon>
        <taxon>Actinomycetes</taxon>
        <taxon>Kitasatosporales</taxon>
        <taxon>Streptomycetaceae</taxon>
        <taxon>Streptomyces</taxon>
    </lineage>
</organism>
<evidence type="ECO:0000313" key="4">
    <source>
        <dbReference type="Proteomes" id="UP001499942"/>
    </source>
</evidence>
<feature type="region of interest" description="Disordered" evidence="2">
    <location>
        <begin position="1"/>
        <end position="27"/>
    </location>
</feature>
<comment type="caution">
    <text evidence="3">The sequence shown here is derived from an EMBL/GenBank/DDBJ whole genome shotgun (WGS) entry which is preliminary data.</text>
</comment>
<comment type="similarity">
    <text evidence="1">Belongs to the Rv0495c family.</text>
</comment>
<gene>
    <name evidence="3" type="ORF">GCM10010393_09870</name>
</gene>